<accession>A0AA38WZ76</accession>
<evidence type="ECO:0000256" key="1">
    <source>
        <dbReference type="SAM" id="MobiDB-lite"/>
    </source>
</evidence>
<dbReference type="GO" id="GO:0005815">
    <property type="term" value="C:microtubule organizing center"/>
    <property type="evidence" value="ECO:0007669"/>
    <property type="project" value="TreeGrafter"/>
</dbReference>
<dbReference type="EMBL" id="JAPDRK010000020">
    <property type="protein sequence ID" value="KAJ9603856.1"/>
    <property type="molecule type" value="Genomic_DNA"/>
</dbReference>
<dbReference type="GO" id="GO:0000724">
    <property type="term" value="P:double-strand break repair via homologous recombination"/>
    <property type="evidence" value="ECO:0007669"/>
    <property type="project" value="InterPro"/>
</dbReference>
<comment type="caution">
    <text evidence="2">The sequence shown here is derived from an EMBL/GenBank/DDBJ whole genome shotgun (WGS) entry which is preliminary data.</text>
</comment>
<dbReference type="InterPro" id="IPR030547">
    <property type="entry name" value="XRCC2"/>
</dbReference>
<organism evidence="2 3">
    <name type="scientific">Cladophialophora chaetospira</name>
    <dbReference type="NCBI Taxonomy" id="386627"/>
    <lineage>
        <taxon>Eukaryota</taxon>
        <taxon>Fungi</taxon>
        <taxon>Dikarya</taxon>
        <taxon>Ascomycota</taxon>
        <taxon>Pezizomycotina</taxon>
        <taxon>Eurotiomycetes</taxon>
        <taxon>Chaetothyriomycetidae</taxon>
        <taxon>Chaetothyriales</taxon>
        <taxon>Herpotrichiellaceae</taxon>
        <taxon>Cladophialophora</taxon>
    </lineage>
</organism>
<gene>
    <name evidence="2" type="ORF">H2200_011377</name>
</gene>
<dbReference type="GO" id="GO:0005657">
    <property type="term" value="C:replication fork"/>
    <property type="evidence" value="ECO:0007669"/>
    <property type="project" value="InterPro"/>
</dbReference>
<dbReference type="GO" id="GO:0033063">
    <property type="term" value="C:Rad51B-Rad51C-Rad51D-XRCC2 complex"/>
    <property type="evidence" value="ECO:0007669"/>
    <property type="project" value="InterPro"/>
</dbReference>
<keyword evidence="3" id="KW-1185">Reference proteome</keyword>
<name>A0AA38WZ76_9EURO</name>
<evidence type="ECO:0000313" key="2">
    <source>
        <dbReference type="EMBL" id="KAJ9603856.1"/>
    </source>
</evidence>
<dbReference type="GO" id="GO:0000400">
    <property type="term" value="F:four-way junction DNA binding"/>
    <property type="evidence" value="ECO:0007669"/>
    <property type="project" value="TreeGrafter"/>
</dbReference>
<dbReference type="AlphaFoldDB" id="A0AA38WZ76"/>
<dbReference type="PANTHER" id="PTHR46644:SF2">
    <property type="entry name" value="DNA REPAIR PROTEIN XRCC2"/>
    <property type="match status" value="1"/>
</dbReference>
<dbReference type="GO" id="GO:0042148">
    <property type="term" value="P:DNA strand invasion"/>
    <property type="evidence" value="ECO:0007669"/>
    <property type="project" value="TreeGrafter"/>
</dbReference>
<dbReference type="Gene3D" id="3.40.50.300">
    <property type="entry name" value="P-loop containing nucleotide triphosphate hydrolases"/>
    <property type="match status" value="1"/>
</dbReference>
<evidence type="ECO:0000313" key="3">
    <source>
        <dbReference type="Proteomes" id="UP001172673"/>
    </source>
</evidence>
<dbReference type="InterPro" id="IPR027417">
    <property type="entry name" value="P-loop_NTPase"/>
</dbReference>
<protein>
    <recommendedName>
        <fullName evidence="4">DNA recombination and repair protein Rad51-like C-terminal domain-containing protein</fullName>
    </recommendedName>
</protein>
<dbReference type="Proteomes" id="UP001172673">
    <property type="component" value="Unassembled WGS sequence"/>
</dbReference>
<sequence length="387" mass="43301">MSAEQYGARLLEEVQEQSLDKLRAELRNTICPQPRAVLGVLQVDKLLEEARFPNGAATTPHRPVWQSTAADSPAFREGRSESEDQDDPDTSPRRFVEAPKPKPATIELTSQKSASGKTTLLSHLIGISVLPKYLGGKESTAIYIDADGRFSAMRLAQLMHHYIHRHSKKPATTSLSDVDMIIKESLDHIHVFRPQSSTQLLSILSHLPGYLFDASRHQSMHRPLSMIILDSATTFFWQDRFDRTMARLETPGTTIEGPSTTQQVIERLKHLQERFDCVVLFSTTSTTPASIPQRQVEVGPTTPAPEDTGRVISPWTAYATLTLNLSRVPVPQFAPQMSMEECLRDRERRFEAVRKGRFVAVVISKREGERRAGGFGFAITTDGVEIE</sequence>
<reference evidence="2" key="1">
    <citation type="submission" date="2022-10" db="EMBL/GenBank/DDBJ databases">
        <title>Culturing micro-colonial fungi from biological soil crusts in the Mojave desert and describing Neophaeococcomyces mojavensis, and introducing the new genera and species Taxawa tesnikishii.</title>
        <authorList>
            <person name="Kurbessoian T."/>
            <person name="Stajich J.E."/>
        </authorList>
    </citation>
    <scope>NUCLEOTIDE SEQUENCE</scope>
    <source>
        <strain evidence="2">TK_41</strain>
    </source>
</reference>
<dbReference type="PANTHER" id="PTHR46644">
    <property type="entry name" value="DNA REPAIR PROTEIN XRCC2"/>
    <property type="match status" value="1"/>
</dbReference>
<evidence type="ECO:0008006" key="4">
    <source>
        <dbReference type="Google" id="ProtNLM"/>
    </source>
</evidence>
<dbReference type="SUPFAM" id="SSF52540">
    <property type="entry name" value="P-loop containing nucleoside triphosphate hydrolases"/>
    <property type="match status" value="1"/>
</dbReference>
<feature type="region of interest" description="Disordered" evidence="1">
    <location>
        <begin position="54"/>
        <end position="106"/>
    </location>
</feature>
<dbReference type="CDD" id="cd19490">
    <property type="entry name" value="XRCC2"/>
    <property type="match status" value="1"/>
</dbReference>
<feature type="compositionally biased region" description="Basic and acidic residues" evidence="1">
    <location>
        <begin position="90"/>
        <end position="100"/>
    </location>
</feature>
<proteinExistence type="predicted"/>